<organism evidence="2 3">
    <name type="scientific">Salinicola rhizosphaerae</name>
    <dbReference type="NCBI Taxonomy" id="1443141"/>
    <lineage>
        <taxon>Bacteria</taxon>
        <taxon>Pseudomonadati</taxon>
        <taxon>Pseudomonadota</taxon>
        <taxon>Gammaproteobacteria</taxon>
        <taxon>Oceanospirillales</taxon>
        <taxon>Halomonadaceae</taxon>
        <taxon>Salinicola</taxon>
    </lineage>
</organism>
<gene>
    <name evidence="2" type="ORF">GCM10009038_13740</name>
</gene>
<evidence type="ECO:0000256" key="1">
    <source>
        <dbReference type="SAM" id="SignalP"/>
    </source>
</evidence>
<keyword evidence="1" id="KW-0732">Signal</keyword>
<feature type="chain" id="PRO_5045276417" description="DUF3108 domain-containing protein" evidence="1">
    <location>
        <begin position="27"/>
        <end position="239"/>
    </location>
</feature>
<evidence type="ECO:0000313" key="3">
    <source>
        <dbReference type="Proteomes" id="UP000646745"/>
    </source>
</evidence>
<dbReference type="EMBL" id="BMZI01000003">
    <property type="protein sequence ID" value="GHB16455.1"/>
    <property type="molecule type" value="Genomic_DNA"/>
</dbReference>
<accession>A0ABQ3DU06</accession>
<protein>
    <recommendedName>
        <fullName evidence="4">DUF3108 domain-containing protein</fullName>
    </recommendedName>
</protein>
<reference evidence="3" key="1">
    <citation type="journal article" date="2019" name="Int. J. Syst. Evol. Microbiol.">
        <title>The Global Catalogue of Microorganisms (GCM) 10K type strain sequencing project: providing services to taxonomists for standard genome sequencing and annotation.</title>
        <authorList>
            <consortium name="The Broad Institute Genomics Platform"/>
            <consortium name="The Broad Institute Genome Sequencing Center for Infectious Disease"/>
            <person name="Wu L."/>
            <person name="Ma J."/>
        </authorList>
    </citation>
    <scope>NUCLEOTIDE SEQUENCE [LARGE SCALE GENOMIC DNA]</scope>
    <source>
        <strain evidence="3">KCTC 32998</strain>
    </source>
</reference>
<name>A0ABQ3DU06_9GAMM</name>
<sequence length="239" mass="25972">MLAMIRRGITAVAVLAAIGCAPLSLAAPAPDPTPFTARYKLAIDGWPDATITHRLSHGSGGESDVWTSDMQASIKVASGEERGRFRLDDDGPPQALDYTSRYSLLGIGDDYHLGADELQTLPDRQTALFSLSRRAPDARCASAQVSPCELTYQDHKGREKSMLYRVVTHGDVKTPAGTYAGVTVDTWDPDPDKRDRHLFLTFSSEIAGLLLGSRYVKDGKESSHLELLSITRDRPAASD</sequence>
<feature type="signal peptide" evidence="1">
    <location>
        <begin position="1"/>
        <end position="26"/>
    </location>
</feature>
<dbReference type="PROSITE" id="PS51257">
    <property type="entry name" value="PROKAR_LIPOPROTEIN"/>
    <property type="match status" value="1"/>
</dbReference>
<evidence type="ECO:0008006" key="4">
    <source>
        <dbReference type="Google" id="ProtNLM"/>
    </source>
</evidence>
<dbReference type="RefSeq" id="WP_189443939.1">
    <property type="nucleotide sequence ID" value="NZ_BMZI01000003.1"/>
</dbReference>
<keyword evidence="3" id="KW-1185">Reference proteome</keyword>
<proteinExistence type="predicted"/>
<evidence type="ECO:0000313" key="2">
    <source>
        <dbReference type="EMBL" id="GHB16455.1"/>
    </source>
</evidence>
<comment type="caution">
    <text evidence="2">The sequence shown here is derived from an EMBL/GenBank/DDBJ whole genome shotgun (WGS) entry which is preliminary data.</text>
</comment>
<dbReference type="Proteomes" id="UP000646745">
    <property type="component" value="Unassembled WGS sequence"/>
</dbReference>